<evidence type="ECO:0000313" key="2">
    <source>
        <dbReference type="EMBL" id="OHA21393.1"/>
    </source>
</evidence>
<evidence type="ECO:0000313" key="3">
    <source>
        <dbReference type="Proteomes" id="UP000178121"/>
    </source>
</evidence>
<name>A0A1G2MC46_9BACT</name>
<protein>
    <recommendedName>
        <fullName evidence="4">PKD domain-containing protein</fullName>
    </recommendedName>
</protein>
<dbReference type="SUPFAM" id="SSF49299">
    <property type="entry name" value="PKD domain"/>
    <property type="match status" value="1"/>
</dbReference>
<reference evidence="2 3" key="1">
    <citation type="journal article" date="2016" name="Nat. Commun.">
        <title>Thousands of microbial genomes shed light on interconnected biogeochemical processes in an aquifer system.</title>
        <authorList>
            <person name="Anantharaman K."/>
            <person name="Brown C.T."/>
            <person name="Hug L.A."/>
            <person name="Sharon I."/>
            <person name="Castelle C.J."/>
            <person name="Probst A.J."/>
            <person name="Thomas B.C."/>
            <person name="Singh A."/>
            <person name="Wilkins M.J."/>
            <person name="Karaoz U."/>
            <person name="Brodie E.L."/>
            <person name="Williams K.H."/>
            <person name="Hubbard S.S."/>
            <person name="Banfield J.F."/>
        </authorList>
    </citation>
    <scope>NUCLEOTIDE SEQUENCE [LARGE SCALE GENOMIC DNA]</scope>
</reference>
<feature type="transmembrane region" description="Helical" evidence="1">
    <location>
        <begin position="343"/>
        <end position="374"/>
    </location>
</feature>
<keyword evidence="1" id="KW-0812">Transmembrane</keyword>
<keyword evidence="1" id="KW-1133">Transmembrane helix</keyword>
<comment type="caution">
    <text evidence="2">The sequence shown here is derived from an EMBL/GenBank/DDBJ whole genome shotgun (WGS) entry which is preliminary data.</text>
</comment>
<dbReference type="InterPro" id="IPR035986">
    <property type="entry name" value="PKD_dom_sf"/>
</dbReference>
<accession>A0A1G2MC46</accession>
<dbReference type="AlphaFoldDB" id="A0A1G2MC46"/>
<evidence type="ECO:0000256" key="1">
    <source>
        <dbReference type="SAM" id="Phobius"/>
    </source>
</evidence>
<dbReference type="Proteomes" id="UP000178121">
    <property type="component" value="Unassembled WGS sequence"/>
</dbReference>
<keyword evidence="1" id="KW-0472">Membrane</keyword>
<sequence length="392" mass="40988">MKNMTNIKTSVRALLTLAVLIGFAIPSNLFAYTPAYVPAVSVGPRGIGGGYSSGRPVASGVSVSCAPSSLAANVGQTVTWVSSVSGGSGAYLYNWNGTDGLSGNVSTTLKAYATNGEKLGTLTVTSGNRAITVSCGTVLIQGSATPGFREPGFGASCYATPERAAPGESVTWLAILSGITASTTYMWDGTDGLSGDRPLVTKTYTTLGIKPAMLTVTKGNERIVAPCTNAVTVAHKIPVIQKPTTPIPPTPTLPSLPRLEGLCTISTKEARVNDEVVWRASAVGGTGTYDFLWTGDEELSGEASTTRKAYEKEGVKNAKVVVTSGESILTLSCPPLEVTKSRLGLLAALLLSWITGPFLIILGLILAIFIGILFARRKKKQDEKEEERDHVA</sequence>
<proteinExistence type="predicted"/>
<organism evidence="2 3">
    <name type="scientific">Candidatus Taylorbacteria bacterium RIFCSPHIGHO2_01_FULL_51_15</name>
    <dbReference type="NCBI Taxonomy" id="1802304"/>
    <lineage>
        <taxon>Bacteria</taxon>
        <taxon>Candidatus Tayloriibacteriota</taxon>
    </lineage>
</organism>
<gene>
    <name evidence="2" type="ORF">A2849_00145</name>
</gene>
<evidence type="ECO:0008006" key="4">
    <source>
        <dbReference type="Google" id="ProtNLM"/>
    </source>
</evidence>
<dbReference type="EMBL" id="MHRI01000009">
    <property type="protein sequence ID" value="OHA21393.1"/>
    <property type="molecule type" value="Genomic_DNA"/>
</dbReference>